<dbReference type="InterPro" id="IPR049842">
    <property type="entry name" value="Diketo_inos_hlase_IolN"/>
</dbReference>
<evidence type="ECO:0000256" key="3">
    <source>
        <dbReference type="ARBA" id="ARBA00022801"/>
    </source>
</evidence>
<dbReference type="NCBIfam" id="NF041098">
    <property type="entry name" value="diketo_inos_hlase_IolN"/>
    <property type="match status" value="1"/>
</dbReference>
<keyword evidence="7" id="KW-1185">Reference proteome</keyword>
<evidence type="ECO:0000256" key="5">
    <source>
        <dbReference type="ARBA" id="ARBA00024029"/>
    </source>
</evidence>
<comment type="similarity">
    <text evidence="5">Belongs to the creatininase superfamily.</text>
</comment>
<dbReference type="PANTHER" id="PTHR35005">
    <property type="entry name" value="3-DEHYDRO-SCYLLO-INOSOSE HYDROLASE"/>
    <property type="match status" value="1"/>
</dbReference>
<dbReference type="Pfam" id="PF02633">
    <property type="entry name" value="Creatininase"/>
    <property type="match status" value="1"/>
</dbReference>
<organism evidence="6 7">
    <name type="scientific">Bariatricus massiliensis</name>
    <dbReference type="NCBI Taxonomy" id="1745713"/>
    <lineage>
        <taxon>Bacteria</taxon>
        <taxon>Bacillati</taxon>
        <taxon>Bacillota</taxon>
        <taxon>Clostridia</taxon>
        <taxon>Lachnospirales</taxon>
        <taxon>Lachnospiraceae</taxon>
        <taxon>Bariatricus</taxon>
    </lineage>
</organism>
<evidence type="ECO:0000256" key="1">
    <source>
        <dbReference type="ARBA" id="ARBA00001947"/>
    </source>
</evidence>
<dbReference type="InterPro" id="IPR003785">
    <property type="entry name" value="Creatininase/forma_Hydrolase"/>
</dbReference>
<proteinExistence type="inferred from homology"/>
<keyword evidence="3" id="KW-0378">Hydrolase</keyword>
<evidence type="ECO:0000313" key="7">
    <source>
        <dbReference type="Proteomes" id="UP001299546"/>
    </source>
</evidence>
<dbReference type="Proteomes" id="UP001299546">
    <property type="component" value="Unassembled WGS sequence"/>
</dbReference>
<comment type="cofactor">
    <cofactor evidence="1">
        <name>Zn(2+)</name>
        <dbReference type="ChEBI" id="CHEBI:29105"/>
    </cofactor>
</comment>
<dbReference type="Gene3D" id="3.40.50.10310">
    <property type="entry name" value="Creatininase"/>
    <property type="match status" value="1"/>
</dbReference>
<dbReference type="PANTHER" id="PTHR35005:SF1">
    <property type="entry name" value="2-AMINO-5-FORMYLAMINO-6-RIBOSYLAMINOPYRIMIDIN-4(3H)-ONE 5'-MONOPHOSPHATE DEFORMYLASE"/>
    <property type="match status" value="1"/>
</dbReference>
<accession>A0ABS8DLF9</accession>
<reference evidence="6 7" key="1">
    <citation type="submission" date="2021-10" db="EMBL/GenBank/DDBJ databases">
        <title>Collection of gut derived symbiotic bacterial strains cultured from healthy donors.</title>
        <authorList>
            <person name="Lin H."/>
            <person name="Littmann E."/>
            <person name="Kohout C."/>
            <person name="Pamer E.G."/>
        </authorList>
    </citation>
    <scope>NUCLEOTIDE SEQUENCE [LARGE SCALE GENOMIC DNA]</scope>
    <source>
        <strain evidence="6 7">DFI.1.165</strain>
    </source>
</reference>
<evidence type="ECO:0000256" key="2">
    <source>
        <dbReference type="ARBA" id="ARBA00022723"/>
    </source>
</evidence>
<evidence type="ECO:0000256" key="4">
    <source>
        <dbReference type="ARBA" id="ARBA00022833"/>
    </source>
</evidence>
<dbReference type="RefSeq" id="WP_066733366.1">
    <property type="nucleotide sequence ID" value="NZ_JAJCIQ010000016.1"/>
</dbReference>
<keyword evidence="2" id="KW-0479">Metal-binding</keyword>
<evidence type="ECO:0000313" key="6">
    <source>
        <dbReference type="EMBL" id="MCB7388877.1"/>
    </source>
</evidence>
<gene>
    <name evidence="6" type="ORF">LIZ65_16435</name>
</gene>
<dbReference type="SUPFAM" id="SSF102215">
    <property type="entry name" value="Creatininase"/>
    <property type="match status" value="1"/>
</dbReference>
<protein>
    <submittedName>
        <fullName evidence="6">Creatininase family protein</fullName>
    </submittedName>
</protein>
<keyword evidence="4" id="KW-0862">Zinc</keyword>
<dbReference type="EMBL" id="JAJCIS010000016">
    <property type="protein sequence ID" value="MCB7388877.1"/>
    <property type="molecule type" value="Genomic_DNA"/>
</dbReference>
<sequence>MADKWLTTDYPQINFEDTEIGRLKKEVFDMPFEEVEKVLKEDFDIPNVNECEIGIAGTYIQNTPRYKVKEKQRKNDIVLVPIGCTENHGIHNPSGLDTYMCTAICEAVRRYTAKKGYEVAVALPPLNYGGHPYHHIGMPGTVIMSEEVVRETLIYTLAGLWDDGFRKIILVNNHGHKWMLEAAVQEFFKRFQVPAIVSELEWHRAIREFWVPIDRADSLTTHFIHADEAETAVANLLFPSMVDMSVCVDAQAKPLTLRNHYDTSVDSMQRPHTWSEGEGQSMIERYGTPEGVVGYPSRGDAFKAKRPVLAICKYIVKMIDDILEDFPAGTVPIDGFTFRDRDEVEACLKEPLTEGWKSIHELKKIGIF</sequence>
<dbReference type="InterPro" id="IPR024087">
    <property type="entry name" value="Creatininase-like_sf"/>
</dbReference>
<name>A0ABS8DLF9_9FIRM</name>
<comment type="caution">
    <text evidence="6">The sequence shown here is derived from an EMBL/GenBank/DDBJ whole genome shotgun (WGS) entry which is preliminary data.</text>
</comment>